<dbReference type="InterPro" id="IPR032816">
    <property type="entry name" value="VTT_dom"/>
</dbReference>
<evidence type="ECO:0000256" key="3">
    <source>
        <dbReference type="ARBA" id="ARBA00022475"/>
    </source>
</evidence>
<evidence type="ECO:0000256" key="1">
    <source>
        <dbReference type="ARBA" id="ARBA00004651"/>
    </source>
</evidence>
<comment type="subcellular location">
    <subcellularLocation>
        <location evidence="1 7">Cell membrane</location>
        <topology evidence="1 7">Multi-pass membrane protein</topology>
    </subcellularLocation>
</comment>
<keyword evidence="5 7" id="KW-1133">Transmembrane helix</keyword>
<organism evidence="9 10">
    <name type="scientific">Candidatus Nomurabacteria bacterium GW2011_GWF1_31_48</name>
    <dbReference type="NCBI Taxonomy" id="1618767"/>
    <lineage>
        <taxon>Bacteria</taxon>
        <taxon>Candidatus Nomuraibacteriota</taxon>
    </lineage>
</organism>
<feature type="transmembrane region" description="Helical" evidence="7">
    <location>
        <begin position="137"/>
        <end position="159"/>
    </location>
</feature>
<feature type="transmembrane region" description="Helical" evidence="7">
    <location>
        <begin position="48"/>
        <end position="69"/>
    </location>
</feature>
<evidence type="ECO:0000256" key="4">
    <source>
        <dbReference type="ARBA" id="ARBA00022692"/>
    </source>
</evidence>
<dbReference type="Proteomes" id="UP000034934">
    <property type="component" value="Unassembled WGS sequence"/>
</dbReference>
<dbReference type="AlphaFoldDB" id="A0A0F9YFM9"/>
<sequence length="208" mass="24318">MHTVQVLNQLVENHQIIAYLIIFVGLIIEGEVVVITAGVLSYLGALDFWISLSFILAGGMVKTFGGYYLGGFLHKKYNHHRFFKYLEKRVFYFIPRFEQKPFWSIFISKFIIGVNYLVIIFSGYSKISLRTFLKAEIFSTIIWAPILLSLGFFFSQTALSLSKEIGRFSLLIFIFLFIFLFFDKLIASFYRIFEFLKNTNIINEKENE</sequence>
<name>A0A0F9YFM9_9BACT</name>
<feature type="transmembrane region" description="Helical" evidence="7">
    <location>
        <begin position="102"/>
        <end position="125"/>
    </location>
</feature>
<evidence type="ECO:0000256" key="2">
    <source>
        <dbReference type="ARBA" id="ARBA00010792"/>
    </source>
</evidence>
<feature type="transmembrane region" description="Helical" evidence="7">
    <location>
        <begin position="16"/>
        <end position="41"/>
    </location>
</feature>
<dbReference type="PANTHER" id="PTHR30353:SF15">
    <property type="entry name" value="INNER MEMBRANE PROTEIN YABI"/>
    <property type="match status" value="1"/>
</dbReference>
<evidence type="ECO:0000313" key="10">
    <source>
        <dbReference type="Proteomes" id="UP000034934"/>
    </source>
</evidence>
<evidence type="ECO:0000256" key="7">
    <source>
        <dbReference type="RuleBase" id="RU367016"/>
    </source>
</evidence>
<dbReference type="PANTHER" id="PTHR30353">
    <property type="entry name" value="INNER MEMBRANE PROTEIN DEDA-RELATED"/>
    <property type="match status" value="1"/>
</dbReference>
<dbReference type="GO" id="GO:0005886">
    <property type="term" value="C:plasma membrane"/>
    <property type="evidence" value="ECO:0007669"/>
    <property type="project" value="UniProtKB-SubCell"/>
</dbReference>
<keyword evidence="6 7" id="KW-0472">Membrane</keyword>
<reference evidence="9 10" key="1">
    <citation type="journal article" date="2015" name="Nature">
        <title>rRNA introns, odd ribosomes, and small enigmatic genomes across a large radiation of phyla.</title>
        <authorList>
            <person name="Brown C.T."/>
            <person name="Hug L.A."/>
            <person name="Thomas B.C."/>
            <person name="Sharon I."/>
            <person name="Castelle C.J."/>
            <person name="Singh A."/>
            <person name="Wilkins M.J."/>
            <person name="Williams K.H."/>
            <person name="Banfield J.F."/>
        </authorList>
    </citation>
    <scope>NUCLEOTIDE SEQUENCE [LARGE SCALE GENOMIC DNA]</scope>
</reference>
<keyword evidence="3 7" id="KW-1003">Cell membrane</keyword>
<keyword evidence="4 7" id="KW-0812">Transmembrane</keyword>
<evidence type="ECO:0000259" key="8">
    <source>
        <dbReference type="Pfam" id="PF09335"/>
    </source>
</evidence>
<proteinExistence type="inferred from homology"/>
<gene>
    <name evidence="9" type="ORF">UR19_C0002G0060</name>
</gene>
<dbReference type="EMBL" id="LBOG01000002">
    <property type="protein sequence ID" value="KKP30539.1"/>
    <property type="molecule type" value="Genomic_DNA"/>
</dbReference>
<feature type="transmembrane region" description="Helical" evidence="7">
    <location>
        <begin position="165"/>
        <end position="182"/>
    </location>
</feature>
<evidence type="ECO:0000256" key="6">
    <source>
        <dbReference type="ARBA" id="ARBA00023136"/>
    </source>
</evidence>
<comment type="similarity">
    <text evidence="2 7">Belongs to the DedA family.</text>
</comment>
<dbReference type="InterPro" id="IPR032818">
    <property type="entry name" value="DedA-like"/>
</dbReference>
<evidence type="ECO:0000256" key="5">
    <source>
        <dbReference type="ARBA" id="ARBA00022989"/>
    </source>
</evidence>
<accession>A0A0F9YFM9</accession>
<comment type="caution">
    <text evidence="9">The sequence shown here is derived from an EMBL/GenBank/DDBJ whole genome shotgun (WGS) entry which is preliminary data.</text>
</comment>
<protein>
    <submittedName>
        <fullName evidence="9">DedA family protein</fullName>
    </submittedName>
</protein>
<dbReference type="Pfam" id="PF09335">
    <property type="entry name" value="VTT_dom"/>
    <property type="match status" value="1"/>
</dbReference>
<feature type="domain" description="VTT" evidence="8">
    <location>
        <begin position="30"/>
        <end position="151"/>
    </location>
</feature>
<evidence type="ECO:0000313" key="9">
    <source>
        <dbReference type="EMBL" id="KKP30539.1"/>
    </source>
</evidence>